<evidence type="ECO:0008006" key="4">
    <source>
        <dbReference type="Google" id="ProtNLM"/>
    </source>
</evidence>
<name>A0ABU1TBC8_9SPHI</name>
<dbReference type="PROSITE" id="PS51257">
    <property type="entry name" value="PROKAR_LIPOPROTEIN"/>
    <property type="match status" value="1"/>
</dbReference>
<dbReference type="EMBL" id="JAVDUU010000002">
    <property type="protein sequence ID" value="MDR6942551.1"/>
    <property type="molecule type" value="Genomic_DNA"/>
</dbReference>
<keyword evidence="1" id="KW-0732">Signal</keyword>
<gene>
    <name evidence="2" type="ORF">J2W55_002393</name>
</gene>
<reference evidence="2 3" key="1">
    <citation type="submission" date="2023-07" db="EMBL/GenBank/DDBJ databases">
        <title>Sorghum-associated microbial communities from plants grown in Nebraska, USA.</title>
        <authorList>
            <person name="Schachtman D."/>
        </authorList>
    </citation>
    <scope>NUCLEOTIDE SEQUENCE [LARGE SCALE GENOMIC DNA]</scope>
    <source>
        <strain evidence="2 3">3262</strain>
    </source>
</reference>
<keyword evidence="3" id="KW-1185">Reference proteome</keyword>
<comment type="caution">
    <text evidence="2">The sequence shown here is derived from an EMBL/GenBank/DDBJ whole genome shotgun (WGS) entry which is preliminary data.</text>
</comment>
<accession>A0ABU1TBC8</accession>
<evidence type="ECO:0000313" key="2">
    <source>
        <dbReference type="EMBL" id="MDR6942551.1"/>
    </source>
</evidence>
<dbReference type="PROSITE" id="PS00430">
    <property type="entry name" value="TONB_DEPENDENT_REC_1"/>
    <property type="match status" value="1"/>
</dbReference>
<evidence type="ECO:0000313" key="3">
    <source>
        <dbReference type="Proteomes" id="UP001247620"/>
    </source>
</evidence>
<evidence type="ECO:0000256" key="1">
    <source>
        <dbReference type="SAM" id="SignalP"/>
    </source>
</evidence>
<feature type="chain" id="PRO_5045606857" description="Lipoprotein" evidence="1">
    <location>
        <begin position="21"/>
        <end position="163"/>
    </location>
</feature>
<organism evidence="2 3">
    <name type="scientific">Mucilaginibacter pocheonensis</name>
    <dbReference type="NCBI Taxonomy" id="398050"/>
    <lineage>
        <taxon>Bacteria</taxon>
        <taxon>Pseudomonadati</taxon>
        <taxon>Bacteroidota</taxon>
        <taxon>Sphingobacteriia</taxon>
        <taxon>Sphingobacteriales</taxon>
        <taxon>Sphingobacteriaceae</taxon>
        <taxon>Mucilaginibacter</taxon>
    </lineage>
</organism>
<dbReference type="RefSeq" id="WP_310095870.1">
    <property type="nucleotide sequence ID" value="NZ_JAVDUU010000002.1"/>
</dbReference>
<proteinExistence type="predicted"/>
<protein>
    <recommendedName>
        <fullName evidence="4">Lipoprotein</fullName>
    </recommendedName>
</protein>
<sequence>MKRSLLLLLSATVLTFTSCAKKKCCDFPVTPNFILAQKNGVEWKANTLNSNIRGDTIIVSGSYNNSGQEETLVFKLVFDGLGYYSLKNNEGYYHIVKGGARTGTYGFNPTHSNTITVFAFNESEKIMQGFFELKFVKIHDDPPGTQQDEVSFLSGKFKVALHN</sequence>
<dbReference type="InterPro" id="IPR010916">
    <property type="entry name" value="TonB_box_CS"/>
</dbReference>
<dbReference type="Proteomes" id="UP001247620">
    <property type="component" value="Unassembled WGS sequence"/>
</dbReference>
<feature type="signal peptide" evidence="1">
    <location>
        <begin position="1"/>
        <end position="20"/>
    </location>
</feature>